<dbReference type="OrthoDB" id="9875268at2"/>
<dbReference type="AlphaFoldDB" id="G5ST99"/>
<accession>G5ST99</accession>
<dbReference type="EMBL" id="AFFY01000038">
    <property type="protein sequence ID" value="EHG99472.1"/>
    <property type="molecule type" value="Genomic_DNA"/>
</dbReference>
<protein>
    <submittedName>
        <fullName evidence="1">Uncharacterized protein</fullName>
    </submittedName>
</protein>
<dbReference type="STRING" id="762968.HMPREF9441_02600"/>
<dbReference type="HOGENOM" id="CLU_203242_0_0_10"/>
<name>G5ST99_9BACT</name>
<sequence>MGIYTGILQKDPSSFRLHGNPFIILTLQTEGCFRHPSAKPHFVRHRTENRSPEIEKSFG</sequence>
<evidence type="ECO:0000313" key="2">
    <source>
        <dbReference type="Proteomes" id="UP000003598"/>
    </source>
</evidence>
<keyword evidence="2" id="KW-1185">Reference proteome</keyword>
<proteinExistence type="predicted"/>
<comment type="caution">
    <text evidence="1">The sequence shown here is derived from an EMBL/GenBank/DDBJ whole genome shotgun (WGS) entry which is preliminary data.</text>
</comment>
<organism evidence="1 2">
    <name type="scientific">Paraprevotella clara YIT 11840</name>
    <dbReference type="NCBI Taxonomy" id="762968"/>
    <lineage>
        <taxon>Bacteria</taxon>
        <taxon>Pseudomonadati</taxon>
        <taxon>Bacteroidota</taxon>
        <taxon>Bacteroidia</taxon>
        <taxon>Bacteroidales</taxon>
        <taxon>Prevotellaceae</taxon>
        <taxon>Paraprevotella</taxon>
    </lineage>
</organism>
<dbReference type="Proteomes" id="UP000003598">
    <property type="component" value="Unassembled WGS sequence"/>
</dbReference>
<gene>
    <name evidence="1" type="ORF">HMPREF9441_02600</name>
</gene>
<reference evidence="1 2" key="1">
    <citation type="submission" date="2011-03" db="EMBL/GenBank/DDBJ databases">
        <authorList>
            <person name="Weinstock G."/>
            <person name="Sodergren E."/>
            <person name="Clifton S."/>
            <person name="Fulton L."/>
            <person name="Fulton B."/>
            <person name="Courtney L."/>
            <person name="Fronick C."/>
            <person name="Harrison M."/>
            <person name="Strong C."/>
            <person name="Farmer C."/>
            <person name="Delahaunty K."/>
            <person name="Markovic C."/>
            <person name="Hall O."/>
            <person name="Minx P."/>
            <person name="Tomlinson C."/>
            <person name="Mitreva M."/>
            <person name="Hou S."/>
            <person name="Chen J."/>
            <person name="Wollam A."/>
            <person name="Pepin K.H."/>
            <person name="Johnson M."/>
            <person name="Bhonagiri V."/>
            <person name="Zhang X."/>
            <person name="Suruliraj S."/>
            <person name="Warren W."/>
            <person name="Chinwalla A."/>
            <person name="Mardis E.R."/>
            <person name="Wilson R.K."/>
        </authorList>
    </citation>
    <scope>NUCLEOTIDE SEQUENCE [LARGE SCALE GENOMIC DNA]</scope>
    <source>
        <strain evidence="1 2">YIT 11840</strain>
    </source>
</reference>
<evidence type="ECO:0000313" key="1">
    <source>
        <dbReference type="EMBL" id="EHG99472.1"/>
    </source>
</evidence>